<evidence type="ECO:0000313" key="2">
    <source>
        <dbReference type="Proteomes" id="UP001165962"/>
    </source>
</evidence>
<evidence type="ECO:0000313" key="1">
    <source>
        <dbReference type="EMBL" id="NHN33567.1"/>
    </source>
</evidence>
<proteinExistence type="predicted"/>
<dbReference type="RefSeq" id="WP_166153866.1">
    <property type="nucleotide sequence ID" value="NZ_JAAOIW010000012.1"/>
</dbReference>
<reference evidence="1" key="1">
    <citation type="submission" date="2020-03" db="EMBL/GenBank/DDBJ databases">
        <title>Draft sequencing of Paenibacilllus sp. S3N08.</title>
        <authorList>
            <person name="Kim D.-U."/>
        </authorList>
    </citation>
    <scope>NUCLEOTIDE SEQUENCE</scope>
    <source>
        <strain evidence="1">S3N08</strain>
    </source>
</reference>
<dbReference type="Proteomes" id="UP001165962">
    <property type="component" value="Unassembled WGS sequence"/>
</dbReference>
<keyword evidence="2" id="KW-1185">Reference proteome</keyword>
<accession>A0ABX0JF94</accession>
<gene>
    <name evidence="1" type="ORF">G9U52_27500</name>
</gene>
<name>A0ABX0JF94_9BACL</name>
<protein>
    <submittedName>
        <fullName evidence="1">Uncharacterized protein</fullName>
    </submittedName>
</protein>
<comment type="caution">
    <text evidence="1">The sequence shown here is derived from an EMBL/GenBank/DDBJ whole genome shotgun (WGS) entry which is preliminary data.</text>
</comment>
<organism evidence="1 2">
    <name type="scientific">Paenibacillus agricola</name>
    <dbReference type="NCBI Taxonomy" id="2716264"/>
    <lineage>
        <taxon>Bacteria</taxon>
        <taxon>Bacillati</taxon>
        <taxon>Bacillota</taxon>
        <taxon>Bacilli</taxon>
        <taxon>Bacillales</taxon>
        <taxon>Paenibacillaceae</taxon>
        <taxon>Paenibacillus</taxon>
    </lineage>
</organism>
<dbReference type="EMBL" id="JAAOIW010000012">
    <property type="protein sequence ID" value="NHN33567.1"/>
    <property type="molecule type" value="Genomic_DNA"/>
</dbReference>
<sequence>MNRRLEQAVNDTVNELRERGIDVSRMQDEIGEIIDDRWPHYEADRDWEDVAKQLGLF</sequence>